<gene>
    <name evidence="1" type="ORF">RZP41_02435</name>
</gene>
<evidence type="ECO:0000313" key="1">
    <source>
        <dbReference type="EMBL" id="MDV0840150.1"/>
    </source>
</evidence>
<evidence type="ECO:0000313" key="2">
    <source>
        <dbReference type="Proteomes" id="UP001284547"/>
    </source>
</evidence>
<proteinExistence type="predicted"/>
<protein>
    <submittedName>
        <fullName evidence="1">Uncharacterized protein</fullName>
    </submittedName>
</protein>
<dbReference type="EMBL" id="JAWHZD010000001">
    <property type="protein sequence ID" value="MDV0840150.1"/>
    <property type="molecule type" value="Genomic_DNA"/>
</dbReference>
<dbReference type="AlphaFoldDB" id="A0AAW8XIJ7"/>
<sequence length="89" mass="9830">MNGTESSVKRVQVEESGPNDVGILPVKERKAIFRRLREACLVKVLAMNKPKSLDKFSRSCSISDFALSIGLDLSYSLIEDLLEGKTSTI</sequence>
<comment type="caution">
    <text evidence="1">The sequence shown here is derived from an EMBL/GenBank/DDBJ whole genome shotgun (WGS) entry which is preliminary data.</text>
</comment>
<organism evidence="1 2">
    <name type="scientific">Klebsiella quasipneumoniae subsp. quasipneumoniae</name>
    <dbReference type="NCBI Taxonomy" id="1667327"/>
    <lineage>
        <taxon>Bacteria</taxon>
        <taxon>Pseudomonadati</taxon>
        <taxon>Pseudomonadota</taxon>
        <taxon>Gammaproteobacteria</taxon>
        <taxon>Enterobacterales</taxon>
        <taxon>Enterobacteriaceae</taxon>
        <taxon>Klebsiella/Raoultella group</taxon>
        <taxon>Klebsiella</taxon>
        <taxon>Klebsiella pneumoniae complex</taxon>
    </lineage>
</organism>
<reference evidence="1" key="1">
    <citation type="submission" date="2023-10" db="EMBL/GenBank/DDBJ databases">
        <title>Surveillance and assessment of the effects of hospital wastewater treatment on clearance of pathogenic bacterial and antimicrobial resistance genes.</title>
        <authorList>
            <person name="Wu Y."/>
        </authorList>
    </citation>
    <scope>NUCLEOTIDE SEQUENCE</scope>
    <source>
        <strain evidence="1">23-M-SRM-33-1</strain>
    </source>
</reference>
<name>A0AAW8XIJ7_9ENTR</name>
<accession>A0AAW8XIJ7</accession>
<dbReference type="Proteomes" id="UP001284547">
    <property type="component" value="Unassembled WGS sequence"/>
</dbReference>